<evidence type="ECO:0000256" key="4">
    <source>
        <dbReference type="ARBA" id="ARBA00022827"/>
    </source>
</evidence>
<keyword evidence="3" id="KW-0285">Flavoprotein</keyword>
<organism evidence="8 9">
    <name type="scientific">Tistrella mobilis</name>
    <dbReference type="NCBI Taxonomy" id="171437"/>
    <lineage>
        <taxon>Bacteria</taxon>
        <taxon>Pseudomonadati</taxon>
        <taxon>Pseudomonadota</taxon>
        <taxon>Alphaproteobacteria</taxon>
        <taxon>Geminicoccales</taxon>
        <taxon>Geminicoccaceae</taxon>
        <taxon>Tistrella</taxon>
    </lineage>
</organism>
<dbReference type="FunFam" id="3.50.50.60:FF:000228">
    <property type="entry name" value="FAD-containing monooxygenase EthA"/>
    <property type="match status" value="1"/>
</dbReference>
<dbReference type="SUPFAM" id="SSF51905">
    <property type="entry name" value="FAD/NAD(P)-binding domain"/>
    <property type="match status" value="1"/>
</dbReference>
<keyword evidence="7 8" id="KW-0503">Monooxygenase</keyword>
<dbReference type="PANTHER" id="PTHR43872">
    <property type="entry name" value="MONOOXYGENASE, PUTATIVE (AFU_ORTHOLOGUE AFUA_8G02570)-RELATED"/>
    <property type="match status" value="1"/>
</dbReference>
<dbReference type="AlphaFoldDB" id="A0A161Q7M9"/>
<evidence type="ECO:0000256" key="1">
    <source>
        <dbReference type="ARBA" id="ARBA00001974"/>
    </source>
</evidence>
<evidence type="ECO:0000256" key="3">
    <source>
        <dbReference type="ARBA" id="ARBA00022630"/>
    </source>
</evidence>
<evidence type="ECO:0000313" key="8">
    <source>
        <dbReference type="EMBL" id="KYO57003.1"/>
    </source>
</evidence>
<dbReference type="Proteomes" id="UP000075787">
    <property type="component" value="Unassembled WGS sequence"/>
</dbReference>
<dbReference type="InterPro" id="IPR036188">
    <property type="entry name" value="FAD/NAD-bd_sf"/>
</dbReference>
<gene>
    <name evidence="8" type="ORF">AUP44_21200</name>
</gene>
<evidence type="ECO:0000256" key="6">
    <source>
        <dbReference type="ARBA" id="ARBA00023002"/>
    </source>
</evidence>
<dbReference type="InterPro" id="IPR020946">
    <property type="entry name" value="Flavin_mOase-like"/>
</dbReference>
<dbReference type="PRINTS" id="PR00411">
    <property type="entry name" value="PNDRDTASEI"/>
</dbReference>
<dbReference type="Pfam" id="PF00743">
    <property type="entry name" value="FMO-like"/>
    <property type="match status" value="1"/>
</dbReference>
<dbReference type="EMBL" id="LPZR01000034">
    <property type="protein sequence ID" value="KYO57003.1"/>
    <property type="molecule type" value="Genomic_DNA"/>
</dbReference>
<dbReference type="Pfam" id="PF13450">
    <property type="entry name" value="NAD_binding_8"/>
    <property type="match status" value="1"/>
</dbReference>
<evidence type="ECO:0000313" key="9">
    <source>
        <dbReference type="Proteomes" id="UP000075787"/>
    </source>
</evidence>
<keyword evidence="4" id="KW-0274">FAD</keyword>
<dbReference type="GeneID" id="97240072"/>
<protein>
    <submittedName>
        <fullName evidence="8">FAD-containing monooxygenase EthA</fullName>
    </submittedName>
</protein>
<dbReference type="GO" id="GO:0050660">
    <property type="term" value="F:flavin adenine dinucleotide binding"/>
    <property type="evidence" value="ECO:0007669"/>
    <property type="project" value="InterPro"/>
</dbReference>
<name>A0A161Q7M9_9PROT</name>
<dbReference type="OrthoDB" id="312624at2"/>
<comment type="similarity">
    <text evidence="2">Belongs to the FAD-binding monooxygenase family.</text>
</comment>
<dbReference type="Gene3D" id="3.50.50.60">
    <property type="entry name" value="FAD/NAD(P)-binding domain"/>
    <property type="match status" value="3"/>
</dbReference>
<dbReference type="InterPro" id="IPR051820">
    <property type="entry name" value="FAD-binding_MO"/>
</dbReference>
<keyword evidence="6" id="KW-0560">Oxidoreductase</keyword>
<evidence type="ECO:0000256" key="5">
    <source>
        <dbReference type="ARBA" id="ARBA00022857"/>
    </source>
</evidence>
<dbReference type="GO" id="GO:0004499">
    <property type="term" value="F:N,N-dimethylaniline monooxygenase activity"/>
    <property type="evidence" value="ECO:0007669"/>
    <property type="project" value="InterPro"/>
</dbReference>
<proteinExistence type="inferred from homology"/>
<dbReference type="GO" id="GO:0050661">
    <property type="term" value="F:NADP binding"/>
    <property type="evidence" value="ECO:0007669"/>
    <property type="project" value="InterPro"/>
</dbReference>
<sequence>MDTTTIGSGSAGAEAVDLRAVDVLVIGAGLSGIAAGYHLQTRCPGIDYAILEARDAIGGTWDLFRYPGIRSDSDMYTLGFGFRPWIGDKVFADGPSIRDYVRDTAAEFGIDRRILFGHRVVSADWDSATARWRVLVEAGPERRPRRFTCRVLYACSGYYDYAAGHMPDWPGMADFRGRIIHPQDWPADLDHRGKRVVVIGSGATAVTLVPALAESAAHVTMLQRSPTYIVARPSRDAAAGWLRRHLPERLAFRAARWKNVLLSIYFYNLARRKPALVKSKILAGVRHQLGPDQDRHFTPAYDPWDQRLCLVPDGDLFRAIRAGTASVVTDGIERFTETGLRLTSGEELAADIVVAATGLRMKLLAHITLSVDGRPVRVGETTSYKGMMLSGVPNFALALGYTNASWTLKCELTAQHLCRLIRRMDARGADWFMPRPPAPGLATRPAIDLASGYVRRAAADLPRQGDRKPWRLNQNYLLDMAALRYGSVVDDNLAFGQRRDAGGAG</sequence>
<keyword evidence="5" id="KW-0521">NADP</keyword>
<dbReference type="RefSeq" id="WP_062761710.1">
    <property type="nucleotide sequence ID" value="NZ_CP121045.1"/>
</dbReference>
<evidence type="ECO:0000256" key="7">
    <source>
        <dbReference type="ARBA" id="ARBA00023033"/>
    </source>
</evidence>
<reference evidence="8 9" key="1">
    <citation type="submission" date="2015-12" db="EMBL/GenBank/DDBJ databases">
        <title>Genome sequence of Tistrella mobilis MCCC 1A02139.</title>
        <authorList>
            <person name="Lu L."/>
            <person name="Lai Q."/>
            <person name="Shao Z."/>
            <person name="Qian P."/>
        </authorList>
    </citation>
    <scope>NUCLEOTIDE SEQUENCE [LARGE SCALE GENOMIC DNA]</scope>
    <source>
        <strain evidence="8 9">MCCC 1A02139</strain>
    </source>
</reference>
<dbReference type="PANTHER" id="PTHR43872:SF1">
    <property type="entry name" value="MONOOXYGENASE, PUTATIVE (AFU_ORTHOLOGUE AFUA_8G02570)-RELATED"/>
    <property type="match status" value="1"/>
</dbReference>
<evidence type="ECO:0000256" key="2">
    <source>
        <dbReference type="ARBA" id="ARBA00010139"/>
    </source>
</evidence>
<comment type="caution">
    <text evidence="8">The sequence shown here is derived from an EMBL/GenBank/DDBJ whole genome shotgun (WGS) entry which is preliminary data.</text>
</comment>
<accession>A0A161Q7M9</accession>
<comment type="cofactor">
    <cofactor evidence="1">
        <name>FAD</name>
        <dbReference type="ChEBI" id="CHEBI:57692"/>
    </cofactor>
</comment>